<dbReference type="PROSITE" id="PS51257">
    <property type="entry name" value="PROKAR_LIPOPROTEIN"/>
    <property type="match status" value="1"/>
</dbReference>
<evidence type="ECO:0000256" key="1">
    <source>
        <dbReference type="SAM" id="SignalP"/>
    </source>
</evidence>
<dbReference type="PATRIC" id="fig|1094508.3.peg.904"/>
<gene>
    <name evidence="2" type="ordered locus">Tsac_0894</name>
</gene>
<protein>
    <recommendedName>
        <fullName evidence="4">Lipoprotein</fullName>
    </recommendedName>
</protein>
<dbReference type="STRING" id="1094508.Tsac_0894"/>
<evidence type="ECO:0008006" key="4">
    <source>
        <dbReference type="Google" id="ProtNLM"/>
    </source>
</evidence>
<accession>I3VTR5</accession>
<organism evidence="2 3">
    <name type="scientific">Thermoanaerobacterium saccharolyticum (strain DSM 8691 / JW/SL-YS485)</name>
    <dbReference type="NCBI Taxonomy" id="1094508"/>
    <lineage>
        <taxon>Bacteria</taxon>
        <taxon>Bacillati</taxon>
        <taxon>Bacillota</taxon>
        <taxon>Clostridia</taxon>
        <taxon>Thermoanaerobacterales</taxon>
        <taxon>Thermoanaerobacteraceae</taxon>
        <taxon>Thermoanaerobacterium</taxon>
    </lineage>
</organism>
<evidence type="ECO:0000313" key="2">
    <source>
        <dbReference type="EMBL" id="AFK85910.1"/>
    </source>
</evidence>
<dbReference type="RefSeq" id="WP_014757814.1">
    <property type="nucleotide sequence ID" value="NC_017992.1"/>
</dbReference>
<dbReference type="EMBL" id="CP003184">
    <property type="protein sequence ID" value="AFK85910.1"/>
    <property type="molecule type" value="Genomic_DNA"/>
</dbReference>
<feature type="chain" id="PRO_5038630339" description="Lipoprotein" evidence="1">
    <location>
        <begin position="20"/>
        <end position="165"/>
    </location>
</feature>
<sequence>MKKLMLILLSLILVVSVTACGKIKNENKISRITNVSSNTVTIGNEKVNLQNIILVSGTPSELKKGEEAYIAKGKNNEYLVTYTKEMVNKLNNGGLDVYGKIKNINSKEIILEDGKSYKFASNVNEQTVYDDFKTVKKFNINDFSGGDIVRFYVDKNGEITSIVKY</sequence>
<keyword evidence="1" id="KW-0732">Signal</keyword>
<proteinExistence type="predicted"/>
<dbReference type="BioCyc" id="TSAC1094508:GLMA-901-MONOMER"/>
<feature type="signal peptide" evidence="1">
    <location>
        <begin position="1"/>
        <end position="19"/>
    </location>
</feature>
<dbReference type="Proteomes" id="UP000006178">
    <property type="component" value="Chromosome"/>
</dbReference>
<dbReference type="eggNOG" id="ENOG5034BEH">
    <property type="taxonomic scope" value="Bacteria"/>
</dbReference>
<evidence type="ECO:0000313" key="3">
    <source>
        <dbReference type="Proteomes" id="UP000006178"/>
    </source>
</evidence>
<name>I3VTR5_THESW</name>
<dbReference type="KEGG" id="tsh:Tsac_0894"/>
<reference evidence="2 3" key="1">
    <citation type="journal article" date="2014" name="Appl. Environ. Microbiol.">
        <title>Profile of Secreted Hydrolases, Associated Proteins, and SlpA in Thermoanaerobacterium saccharolyticum during the Degradation of Hemicellulose.</title>
        <authorList>
            <person name="Currie D.H."/>
            <person name="Guss A.M."/>
            <person name="Herring C.D."/>
            <person name="Giannone R.J."/>
            <person name="Johnson C.M."/>
            <person name="Lankford P.K."/>
            <person name="Brown S.D."/>
            <person name="Hettich R.L."/>
            <person name="Lynd L.R."/>
        </authorList>
    </citation>
    <scope>NUCLEOTIDE SEQUENCE [LARGE SCALE GENOMIC DNA]</scope>
    <source>
        <strain evidence="3">DSM 8691 / JW/SL-YS485</strain>
    </source>
</reference>
<dbReference type="AlphaFoldDB" id="I3VTR5"/>
<keyword evidence="3" id="KW-1185">Reference proteome</keyword>